<evidence type="ECO:0000313" key="3">
    <source>
        <dbReference type="Proteomes" id="UP000588112"/>
    </source>
</evidence>
<gene>
    <name evidence="2" type="ORF">BJ981_005237</name>
</gene>
<sequence>MVAVICAMLAACAPATTERHPSTAGRSLTLTVLPPPEGPWPSTLFSVGLCPKKQTEGTRKCRSGVTDRQRQAVEAAIRGVSGIEKYEFLTAEAALKAMTDDGSGESLLTEEETMPSFEGRFRSVGDEKATRPLTDDLRSAVEHLPGVVSVELSTDRTFWSGKSDLAVRLCGEPPNEDPPCAGRGRPSRQERKAIETALAAVSNIDKVYFEDAGHTRRVAEHLLGEPPALNEVSEAYQIKILDKRAVEAIEQAVQNLPGVDRVVVPQLTS</sequence>
<comment type="caution">
    <text evidence="2">The sequence shown here is derived from an EMBL/GenBank/DDBJ whole genome shotgun (WGS) entry which is preliminary data.</text>
</comment>
<protein>
    <recommendedName>
        <fullName evidence="1">FtsX extracellular domain-containing protein</fullName>
    </recommendedName>
</protein>
<proteinExistence type="predicted"/>
<evidence type="ECO:0000259" key="1">
    <source>
        <dbReference type="Pfam" id="PF18075"/>
    </source>
</evidence>
<feature type="domain" description="FtsX extracellular" evidence="1">
    <location>
        <begin position="187"/>
        <end position="262"/>
    </location>
</feature>
<accession>A0A7W8Z8S4</accession>
<reference evidence="2 3" key="1">
    <citation type="submission" date="2020-08" db="EMBL/GenBank/DDBJ databases">
        <title>Sequencing the genomes of 1000 actinobacteria strains.</title>
        <authorList>
            <person name="Klenk H.-P."/>
        </authorList>
    </citation>
    <scope>NUCLEOTIDE SEQUENCE [LARGE SCALE GENOMIC DNA]</scope>
    <source>
        <strain evidence="2 3">DSM 45790</strain>
    </source>
</reference>
<dbReference type="Gene3D" id="3.30.70.3040">
    <property type="match status" value="2"/>
</dbReference>
<dbReference type="EMBL" id="JACHBR010000001">
    <property type="protein sequence ID" value="MBB5629538.1"/>
    <property type="molecule type" value="Genomic_DNA"/>
</dbReference>
<dbReference type="Pfam" id="PF18075">
    <property type="entry name" value="FtsX_ECD"/>
    <property type="match status" value="1"/>
</dbReference>
<dbReference type="InterPro" id="IPR040690">
    <property type="entry name" value="FtsX_ECD"/>
</dbReference>
<evidence type="ECO:0000313" key="2">
    <source>
        <dbReference type="EMBL" id="MBB5629538.1"/>
    </source>
</evidence>
<name>A0A7W8Z8S4_9ACTN</name>
<keyword evidence="3" id="KW-1185">Reference proteome</keyword>
<dbReference type="Proteomes" id="UP000588112">
    <property type="component" value="Unassembled WGS sequence"/>
</dbReference>
<dbReference type="RefSeq" id="WP_184614690.1">
    <property type="nucleotide sequence ID" value="NZ_BOOS01000055.1"/>
</dbReference>
<organism evidence="2 3">
    <name type="scientific">Sphaerisporangium krabiense</name>
    <dbReference type="NCBI Taxonomy" id="763782"/>
    <lineage>
        <taxon>Bacteria</taxon>
        <taxon>Bacillati</taxon>
        <taxon>Actinomycetota</taxon>
        <taxon>Actinomycetes</taxon>
        <taxon>Streptosporangiales</taxon>
        <taxon>Streptosporangiaceae</taxon>
        <taxon>Sphaerisporangium</taxon>
    </lineage>
</organism>
<dbReference type="AlphaFoldDB" id="A0A7W8Z8S4"/>